<keyword evidence="3" id="KW-0813">Transport</keyword>
<organism evidence="9 10">
    <name type="scientific">Phytopseudomonas flavescens</name>
    <dbReference type="NCBI Taxonomy" id="29435"/>
    <lineage>
        <taxon>Bacteria</taxon>
        <taxon>Pseudomonadati</taxon>
        <taxon>Pseudomonadota</taxon>
        <taxon>Gammaproteobacteria</taxon>
        <taxon>Pseudomonadales</taxon>
        <taxon>Pseudomonadaceae</taxon>
        <taxon>Phytopseudomonas</taxon>
    </lineage>
</organism>
<dbReference type="AlphaFoldDB" id="A0A1G8IQW1"/>
<evidence type="ECO:0000256" key="1">
    <source>
        <dbReference type="ARBA" id="ARBA00004651"/>
    </source>
</evidence>
<feature type="transmembrane region" description="Helical" evidence="8">
    <location>
        <begin position="28"/>
        <end position="49"/>
    </location>
</feature>
<keyword evidence="5 8" id="KW-0812">Transmembrane</keyword>
<accession>A0A1G8IQW1</accession>
<comment type="subcellular location">
    <subcellularLocation>
        <location evidence="1">Cell membrane</location>
        <topology evidence="1">Multi-pass membrane protein</topology>
    </subcellularLocation>
</comment>
<evidence type="ECO:0000256" key="3">
    <source>
        <dbReference type="ARBA" id="ARBA00022448"/>
    </source>
</evidence>
<evidence type="ECO:0000256" key="2">
    <source>
        <dbReference type="ARBA" id="ARBA00007935"/>
    </source>
</evidence>
<evidence type="ECO:0000256" key="7">
    <source>
        <dbReference type="ARBA" id="ARBA00023136"/>
    </source>
</evidence>
<keyword evidence="6 8" id="KW-1133">Transmembrane helix</keyword>
<dbReference type="PANTHER" id="PTHR30472:SF25">
    <property type="entry name" value="ABC TRANSPORTER PERMEASE PROTEIN MJ0876-RELATED"/>
    <property type="match status" value="1"/>
</dbReference>
<feature type="transmembrane region" description="Helical" evidence="8">
    <location>
        <begin position="172"/>
        <end position="195"/>
    </location>
</feature>
<keyword evidence="7 8" id="KW-0472">Membrane</keyword>
<sequence>MTESITRSPTASLAEGRLVYHRLARRRLTLLIGIAALTVMCFLLDLSIGQARYSALQVLHALWDNDAALAIRVIVWEIRLPVALTALVVGASLALAGVQMQTVLGNPLASPFTLGLSAAASFGAALGLILGVSVLPASAVAFAIPVNAFLVSMATALFIHHLSRKRGITTEMIVLLGTTLVFTFTALLEALQYVAPDQALSAVVFWTMGSLSRSNWLKLGIMSVVLVAVAVTFARQAWALTALRLGEARATSLGVPVARLRLRGILLASLLASVCVAFVGTIGFVGLVGPHIARMLVGEDQRFLLPASALCGALMLSAASVLSKSLVAGQTLPIGIVTSLVGVPLFFTLILRTRQR</sequence>
<proteinExistence type="inferred from homology"/>
<feature type="transmembrane region" description="Helical" evidence="8">
    <location>
        <begin position="215"/>
        <end position="234"/>
    </location>
</feature>
<evidence type="ECO:0000256" key="6">
    <source>
        <dbReference type="ARBA" id="ARBA00022989"/>
    </source>
</evidence>
<feature type="transmembrane region" description="Helical" evidence="8">
    <location>
        <begin position="69"/>
        <end position="96"/>
    </location>
</feature>
<dbReference type="EMBL" id="FNDG01000013">
    <property type="protein sequence ID" value="SDI21398.1"/>
    <property type="molecule type" value="Genomic_DNA"/>
</dbReference>
<keyword evidence="4" id="KW-1003">Cell membrane</keyword>
<dbReference type="GO" id="GO:0005886">
    <property type="term" value="C:plasma membrane"/>
    <property type="evidence" value="ECO:0007669"/>
    <property type="project" value="UniProtKB-SubCell"/>
</dbReference>
<dbReference type="GO" id="GO:0033214">
    <property type="term" value="P:siderophore-iron import into cell"/>
    <property type="evidence" value="ECO:0007669"/>
    <property type="project" value="TreeGrafter"/>
</dbReference>
<evidence type="ECO:0000313" key="9">
    <source>
        <dbReference type="EMBL" id="SDI21398.1"/>
    </source>
</evidence>
<feature type="transmembrane region" description="Helical" evidence="8">
    <location>
        <begin position="139"/>
        <end position="160"/>
    </location>
</feature>
<protein>
    <submittedName>
        <fullName evidence="9">Iron complex transport system permease protein</fullName>
    </submittedName>
</protein>
<feature type="transmembrane region" description="Helical" evidence="8">
    <location>
        <begin position="334"/>
        <end position="351"/>
    </location>
</feature>
<dbReference type="STRING" id="29435.SAMN05216588_11321"/>
<reference evidence="9 10" key="1">
    <citation type="submission" date="2016-10" db="EMBL/GenBank/DDBJ databases">
        <authorList>
            <person name="de Groot N.N."/>
        </authorList>
    </citation>
    <scope>NUCLEOTIDE SEQUENCE [LARGE SCALE GENOMIC DNA]</scope>
    <source>
        <strain evidence="9 10">LMG 18387</strain>
    </source>
</reference>
<feature type="transmembrane region" description="Helical" evidence="8">
    <location>
        <begin position="265"/>
        <end position="288"/>
    </location>
</feature>
<dbReference type="InterPro" id="IPR037294">
    <property type="entry name" value="ABC_BtuC-like"/>
</dbReference>
<evidence type="ECO:0000313" key="10">
    <source>
        <dbReference type="Proteomes" id="UP000198606"/>
    </source>
</evidence>
<comment type="similarity">
    <text evidence="2">Belongs to the binding-protein-dependent transport system permease family. FecCD subfamily.</text>
</comment>
<dbReference type="Pfam" id="PF01032">
    <property type="entry name" value="FecCD"/>
    <property type="match status" value="1"/>
</dbReference>
<feature type="transmembrane region" description="Helical" evidence="8">
    <location>
        <begin position="108"/>
        <end position="133"/>
    </location>
</feature>
<dbReference type="InterPro" id="IPR000522">
    <property type="entry name" value="ABC_transptr_permease_BtuC"/>
</dbReference>
<dbReference type="Proteomes" id="UP000198606">
    <property type="component" value="Unassembled WGS sequence"/>
</dbReference>
<name>A0A1G8IQW1_9GAMM</name>
<evidence type="ECO:0000256" key="4">
    <source>
        <dbReference type="ARBA" id="ARBA00022475"/>
    </source>
</evidence>
<dbReference type="RefSeq" id="WP_084307380.1">
    <property type="nucleotide sequence ID" value="NZ_FNDG01000013.1"/>
</dbReference>
<gene>
    <name evidence="9" type="ORF">SAMN05216588_11321</name>
</gene>
<dbReference type="Gene3D" id="1.10.3470.10">
    <property type="entry name" value="ABC transporter involved in vitamin B12 uptake, BtuC"/>
    <property type="match status" value="1"/>
</dbReference>
<evidence type="ECO:0000256" key="5">
    <source>
        <dbReference type="ARBA" id="ARBA00022692"/>
    </source>
</evidence>
<dbReference type="PANTHER" id="PTHR30472">
    <property type="entry name" value="FERRIC ENTEROBACTIN TRANSPORT SYSTEM PERMEASE PROTEIN"/>
    <property type="match status" value="1"/>
</dbReference>
<dbReference type="GO" id="GO:0022857">
    <property type="term" value="F:transmembrane transporter activity"/>
    <property type="evidence" value="ECO:0007669"/>
    <property type="project" value="InterPro"/>
</dbReference>
<dbReference type="CDD" id="cd06550">
    <property type="entry name" value="TM_ABC_iron-siderophores_like"/>
    <property type="match status" value="1"/>
</dbReference>
<evidence type="ECO:0000256" key="8">
    <source>
        <dbReference type="SAM" id="Phobius"/>
    </source>
</evidence>
<dbReference type="SUPFAM" id="SSF81345">
    <property type="entry name" value="ABC transporter involved in vitamin B12 uptake, BtuC"/>
    <property type="match status" value="1"/>
</dbReference>
<dbReference type="FunFam" id="1.10.3470.10:FF:000001">
    <property type="entry name" value="Vitamin B12 ABC transporter permease BtuC"/>
    <property type="match status" value="1"/>
</dbReference>